<evidence type="ECO:0000313" key="3">
    <source>
        <dbReference type="EMBL" id="KAK3355911.1"/>
    </source>
</evidence>
<reference evidence="3" key="1">
    <citation type="journal article" date="2023" name="Mol. Phylogenet. Evol.">
        <title>Genome-scale phylogeny and comparative genomics of the fungal order Sordariales.</title>
        <authorList>
            <person name="Hensen N."/>
            <person name="Bonometti L."/>
            <person name="Westerberg I."/>
            <person name="Brannstrom I.O."/>
            <person name="Guillou S."/>
            <person name="Cros-Aarteil S."/>
            <person name="Calhoun S."/>
            <person name="Haridas S."/>
            <person name="Kuo A."/>
            <person name="Mondo S."/>
            <person name="Pangilinan J."/>
            <person name="Riley R."/>
            <person name="LaButti K."/>
            <person name="Andreopoulos B."/>
            <person name="Lipzen A."/>
            <person name="Chen C."/>
            <person name="Yan M."/>
            <person name="Daum C."/>
            <person name="Ng V."/>
            <person name="Clum A."/>
            <person name="Steindorff A."/>
            <person name="Ohm R.A."/>
            <person name="Martin F."/>
            <person name="Silar P."/>
            <person name="Natvig D.O."/>
            <person name="Lalanne C."/>
            <person name="Gautier V."/>
            <person name="Ament-Velasquez S.L."/>
            <person name="Kruys A."/>
            <person name="Hutchinson M.I."/>
            <person name="Powell A.J."/>
            <person name="Barry K."/>
            <person name="Miller A.N."/>
            <person name="Grigoriev I.V."/>
            <person name="Debuchy R."/>
            <person name="Gladieux P."/>
            <person name="Hiltunen Thoren M."/>
            <person name="Johannesson H."/>
        </authorList>
    </citation>
    <scope>NUCLEOTIDE SEQUENCE</scope>
    <source>
        <strain evidence="3">CBS 560.94</strain>
    </source>
</reference>
<name>A0AAE0MXH1_9PEZI</name>
<dbReference type="AlphaFoldDB" id="A0AAE0MXH1"/>
<dbReference type="GeneID" id="87868336"/>
<evidence type="ECO:0000256" key="1">
    <source>
        <dbReference type="SAM" id="MobiDB-lite"/>
    </source>
</evidence>
<feature type="chain" id="PRO_5042174969" description="Secreted protein" evidence="2">
    <location>
        <begin position="22"/>
        <end position="88"/>
    </location>
</feature>
<protein>
    <recommendedName>
        <fullName evidence="5">Secreted protein</fullName>
    </recommendedName>
</protein>
<accession>A0AAE0MXH1</accession>
<gene>
    <name evidence="3" type="ORF">B0H65DRAFT_63016</name>
</gene>
<dbReference type="EMBL" id="JAUEPP010000001">
    <property type="protein sequence ID" value="KAK3355911.1"/>
    <property type="molecule type" value="Genomic_DNA"/>
</dbReference>
<dbReference type="RefSeq" id="XP_062687289.1">
    <property type="nucleotide sequence ID" value="XM_062831182.1"/>
</dbReference>
<feature type="signal peptide" evidence="2">
    <location>
        <begin position="1"/>
        <end position="21"/>
    </location>
</feature>
<keyword evidence="4" id="KW-1185">Reference proteome</keyword>
<evidence type="ECO:0000256" key="2">
    <source>
        <dbReference type="SAM" id="SignalP"/>
    </source>
</evidence>
<comment type="caution">
    <text evidence="3">The sequence shown here is derived from an EMBL/GenBank/DDBJ whole genome shotgun (WGS) entry which is preliminary data.</text>
</comment>
<evidence type="ECO:0000313" key="4">
    <source>
        <dbReference type="Proteomes" id="UP001278500"/>
    </source>
</evidence>
<keyword evidence="2" id="KW-0732">Signal</keyword>
<dbReference type="Proteomes" id="UP001278500">
    <property type="component" value="Unassembled WGS sequence"/>
</dbReference>
<sequence>MTLLLMALFTKLLLLCIVIEARETENSNVSRLVSHVPWSLMILLQPREPRLDGSLIPKVNRARSRQHGRQHEQEKHHLNNPALHTHEP</sequence>
<evidence type="ECO:0008006" key="5">
    <source>
        <dbReference type="Google" id="ProtNLM"/>
    </source>
</evidence>
<proteinExistence type="predicted"/>
<reference evidence="3" key="2">
    <citation type="submission" date="2023-06" db="EMBL/GenBank/DDBJ databases">
        <authorList>
            <consortium name="Lawrence Berkeley National Laboratory"/>
            <person name="Haridas S."/>
            <person name="Hensen N."/>
            <person name="Bonometti L."/>
            <person name="Westerberg I."/>
            <person name="Brannstrom I.O."/>
            <person name="Guillou S."/>
            <person name="Cros-Aarteil S."/>
            <person name="Calhoun S."/>
            <person name="Kuo A."/>
            <person name="Mondo S."/>
            <person name="Pangilinan J."/>
            <person name="Riley R."/>
            <person name="Labutti K."/>
            <person name="Andreopoulos B."/>
            <person name="Lipzen A."/>
            <person name="Chen C."/>
            <person name="Yanf M."/>
            <person name="Daum C."/>
            <person name="Ng V."/>
            <person name="Clum A."/>
            <person name="Steindorff A."/>
            <person name="Ohm R."/>
            <person name="Martin F."/>
            <person name="Silar P."/>
            <person name="Natvig D."/>
            <person name="Lalanne C."/>
            <person name="Gautier V."/>
            <person name="Ament-Velasquez S.L."/>
            <person name="Kruys A."/>
            <person name="Hutchinson M.I."/>
            <person name="Powell A.J."/>
            <person name="Barry K."/>
            <person name="Miller A.N."/>
            <person name="Grigoriev I.V."/>
            <person name="Debuchy R."/>
            <person name="Gladieux P."/>
            <person name="Thoren M.H."/>
            <person name="Johannesson H."/>
        </authorList>
    </citation>
    <scope>NUCLEOTIDE SEQUENCE</scope>
    <source>
        <strain evidence="3">CBS 560.94</strain>
    </source>
</reference>
<feature type="region of interest" description="Disordered" evidence="1">
    <location>
        <begin position="52"/>
        <end position="88"/>
    </location>
</feature>
<organism evidence="3 4">
    <name type="scientific">Neurospora tetraspora</name>
    <dbReference type="NCBI Taxonomy" id="94610"/>
    <lineage>
        <taxon>Eukaryota</taxon>
        <taxon>Fungi</taxon>
        <taxon>Dikarya</taxon>
        <taxon>Ascomycota</taxon>
        <taxon>Pezizomycotina</taxon>
        <taxon>Sordariomycetes</taxon>
        <taxon>Sordariomycetidae</taxon>
        <taxon>Sordariales</taxon>
        <taxon>Sordariaceae</taxon>
        <taxon>Neurospora</taxon>
    </lineage>
</organism>